<keyword evidence="4" id="KW-1185">Reference proteome</keyword>
<protein>
    <submittedName>
        <fullName evidence="2">Uncharacterized protein</fullName>
    </submittedName>
</protein>
<dbReference type="EMBL" id="CAJNOQ010039364">
    <property type="protein sequence ID" value="CAF1616175.1"/>
    <property type="molecule type" value="Genomic_DNA"/>
</dbReference>
<reference evidence="2" key="1">
    <citation type="submission" date="2021-02" db="EMBL/GenBank/DDBJ databases">
        <authorList>
            <person name="Nowell W R."/>
        </authorList>
    </citation>
    <scope>NUCLEOTIDE SEQUENCE</scope>
</reference>
<gene>
    <name evidence="2" type="ORF">GPM918_LOCUS43434</name>
    <name evidence="3" type="ORF">SRO942_LOCUS44927</name>
</gene>
<proteinExistence type="predicted"/>
<evidence type="ECO:0000313" key="3">
    <source>
        <dbReference type="EMBL" id="CAF4503048.1"/>
    </source>
</evidence>
<dbReference type="EMBL" id="CAJOBC010106327">
    <property type="protein sequence ID" value="CAF4503048.1"/>
    <property type="molecule type" value="Genomic_DNA"/>
</dbReference>
<name>A0A816BXP6_9BILA</name>
<evidence type="ECO:0000313" key="2">
    <source>
        <dbReference type="EMBL" id="CAF1616175.1"/>
    </source>
</evidence>
<comment type="caution">
    <text evidence="2">The sequence shown here is derived from an EMBL/GenBank/DDBJ whole genome shotgun (WGS) entry which is preliminary data.</text>
</comment>
<accession>A0A816BXP6</accession>
<feature type="region of interest" description="Disordered" evidence="1">
    <location>
        <begin position="160"/>
        <end position="188"/>
    </location>
</feature>
<organism evidence="2 4">
    <name type="scientific">Didymodactylos carnosus</name>
    <dbReference type="NCBI Taxonomy" id="1234261"/>
    <lineage>
        <taxon>Eukaryota</taxon>
        <taxon>Metazoa</taxon>
        <taxon>Spiralia</taxon>
        <taxon>Gnathifera</taxon>
        <taxon>Rotifera</taxon>
        <taxon>Eurotatoria</taxon>
        <taxon>Bdelloidea</taxon>
        <taxon>Philodinida</taxon>
        <taxon>Philodinidae</taxon>
        <taxon>Didymodactylos</taxon>
    </lineage>
</organism>
<dbReference type="Proteomes" id="UP000681722">
    <property type="component" value="Unassembled WGS sequence"/>
</dbReference>
<dbReference type="Proteomes" id="UP000663829">
    <property type="component" value="Unassembled WGS sequence"/>
</dbReference>
<evidence type="ECO:0000313" key="4">
    <source>
        <dbReference type="Proteomes" id="UP000663829"/>
    </source>
</evidence>
<evidence type="ECO:0000256" key="1">
    <source>
        <dbReference type="SAM" id="MobiDB-lite"/>
    </source>
</evidence>
<feature type="compositionally biased region" description="Acidic residues" evidence="1">
    <location>
        <begin position="177"/>
        <end position="188"/>
    </location>
</feature>
<feature type="non-terminal residue" evidence="2">
    <location>
        <position position="1"/>
    </location>
</feature>
<dbReference type="OrthoDB" id="5791190at2759"/>
<dbReference type="AlphaFoldDB" id="A0A816BXP6"/>
<sequence length="188" mass="21642">MWIVVQLKINNIFPKSITSNMIEGMNHVYKQITDWKLVTLDRLILTFYHLQGYYINEVERGYCGRGTTSSYQNKEKRKPLSQSELADQLLNEHRVKLDDFTVAVQRKLNFMKLTLKQPKANCATLRKAFKSAAGIKMLGKKKPTEWDKENKKVSVVKKKTTKPCNGKKNITHSAQESTEEAEEAPPPK</sequence>